<protein>
    <submittedName>
        <fullName evidence="1">Uncharacterized protein</fullName>
    </submittedName>
</protein>
<reference evidence="1" key="1">
    <citation type="submission" date="2020-06" db="EMBL/GenBank/DDBJ databases">
        <authorList>
            <consortium name="Plant Systems Biology data submission"/>
        </authorList>
    </citation>
    <scope>NUCLEOTIDE SEQUENCE</scope>
    <source>
        <strain evidence="1">D6</strain>
    </source>
</reference>
<accession>A0A9N8HF95</accession>
<dbReference type="AlphaFoldDB" id="A0A9N8HF95"/>
<sequence length="239" mass="25527">MDSMEFACYAESAYASQLSVSVTTHSKEGYFCDKHLDTTRGMTGGALWERYFYGGSLSHQVKLSTLCMANPSLSTHAGSCQAENFCAIGSFGIGCTGEEDCHANVSSFETTAVPGAVRNSCQQDFPLDAPVGDFCEYNVQCDSNTCIGNACVAEKLEIGSTGCEEDDDCLSGACASVSMGQLDEIICCESGQSLETEEGQHVCTGQSEGEDCFDDLLCESHVCLFGRCTLTQQETMMPC</sequence>
<keyword evidence="2" id="KW-1185">Reference proteome</keyword>
<organism evidence="1 2">
    <name type="scientific">Seminavis robusta</name>
    <dbReference type="NCBI Taxonomy" id="568900"/>
    <lineage>
        <taxon>Eukaryota</taxon>
        <taxon>Sar</taxon>
        <taxon>Stramenopiles</taxon>
        <taxon>Ochrophyta</taxon>
        <taxon>Bacillariophyta</taxon>
        <taxon>Bacillariophyceae</taxon>
        <taxon>Bacillariophycidae</taxon>
        <taxon>Naviculales</taxon>
        <taxon>Naviculaceae</taxon>
        <taxon>Seminavis</taxon>
    </lineage>
</organism>
<evidence type="ECO:0000313" key="1">
    <source>
        <dbReference type="EMBL" id="CAB9512843.1"/>
    </source>
</evidence>
<proteinExistence type="predicted"/>
<dbReference type="EMBL" id="CAICTM010000556">
    <property type="protein sequence ID" value="CAB9512843.1"/>
    <property type="molecule type" value="Genomic_DNA"/>
</dbReference>
<comment type="caution">
    <text evidence="1">The sequence shown here is derived from an EMBL/GenBank/DDBJ whole genome shotgun (WGS) entry which is preliminary data.</text>
</comment>
<name>A0A9N8HF95_9STRA</name>
<gene>
    <name evidence="1" type="ORF">SEMRO_557_G166180.1</name>
</gene>
<dbReference type="Proteomes" id="UP001153069">
    <property type="component" value="Unassembled WGS sequence"/>
</dbReference>
<evidence type="ECO:0000313" key="2">
    <source>
        <dbReference type="Proteomes" id="UP001153069"/>
    </source>
</evidence>